<dbReference type="EMBL" id="GBRH01261813">
    <property type="protein sequence ID" value="JAD36082.1"/>
    <property type="molecule type" value="Transcribed_RNA"/>
</dbReference>
<sequence length="125" mass="13495">MDSSRGPASIFTQANALLRKNLCVQKQNLKTNIGITFFPILICMLLVVLQNIINSELDKPKYECCCACVQINVDGSCAKKECGIQYSTLEQIGGLLNSQPATVAGPDSGPPCRFPGCQDILPAFQ</sequence>
<dbReference type="AlphaFoldDB" id="A0A0A8ZMM2"/>
<reference evidence="2" key="2">
    <citation type="journal article" date="2015" name="Data Brief">
        <title>Shoot transcriptome of the giant reed, Arundo donax.</title>
        <authorList>
            <person name="Barrero R.A."/>
            <person name="Guerrero F.D."/>
            <person name="Moolhuijzen P."/>
            <person name="Goolsby J.A."/>
            <person name="Tidwell J."/>
            <person name="Bellgard S.E."/>
            <person name="Bellgard M.I."/>
        </authorList>
    </citation>
    <scope>NUCLEOTIDE SEQUENCE</scope>
    <source>
        <tissue evidence="2">Shoot tissue taken approximately 20 cm above the soil surface</tissue>
    </source>
</reference>
<evidence type="ECO:0000256" key="1">
    <source>
        <dbReference type="SAM" id="Phobius"/>
    </source>
</evidence>
<name>A0A0A8ZMM2_ARUDO</name>
<feature type="transmembrane region" description="Helical" evidence="1">
    <location>
        <begin position="33"/>
        <end position="53"/>
    </location>
</feature>
<keyword evidence="1" id="KW-1133">Transmembrane helix</keyword>
<organism evidence="2">
    <name type="scientific">Arundo donax</name>
    <name type="common">Giant reed</name>
    <name type="synonym">Donax arundinaceus</name>
    <dbReference type="NCBI Taxonomy" id="35708"/>
    <lineage>
        <taxon>Eukaryota</taxon>
        <taxon>Viridiplantae</taxon>
        <taxon>Streptophyta</taxon>
        <taxon>Embryophyta</taxon>
        <taxon>Tracheophyta</taxon>
        <taxon>Spermatophyta</taxon>
        <taxon>Magnoliopsida</taxon>
        <taxon>Liliopsida</taxon>
        <taxon>Poales</taxon>
        <taxon>Poaceae</taxon>
        <taxon>PACMAD clade</taxon>
        <taxon>Arundinoideae</taxon>
        <taxon>Arundineae</taxon>
        <taxon>Arundo</taxon>
    </lineage>
</organism>
<evidence type="ECO:0000313" key="2">
    <source>
        <dbReference type="EMBL" id="JAD36082.1"/>
    </source>
</evidence>
<keyword evidence="1" id="KW-0812">Transmembrane</keyword>
<proteinExistence type="predicted"/>
<accession>A0A0A8ZMM2</accession>
<keyword evidence="1" id="KW-0472">Membrane</keyword>
<protein>
    <submittedName>
        <fullName evidence="2">Uncharacterized protein</fullName>
    </submittedName>
</protein>
<reference evidence="2" key="1">
    <citation type="submission" date="2014-09" db="EMBL/GenBank/DDBJ databases">
        <authorList>
            <person name="Magalhaes I.L.F."/>
            <person name="Oliveira U."/>
            <person name="Santos F.R."/>
            <person name="Vidigal T.H.D.A."/>
            <person name="Brescovit A.D."/>
            <person name="Santos A.J."/>
        </authorList>
    </citation>
    <scope>NUCLEOTIDE SEQUENCE</scope>
    <source>
        <tissue evidence="2">Shoot tissue taken approximately 20 cm above the soil surface</tissue>
    </source>
</reference>